<evidence type="ECO:0000256" key="4">
    <source>
        <dbReference type="ARBA" id="ARBA00022679"/>
    </source>
</evidence>
<keyword evidence="4" id="KW-0808">Transferase</keyword>
<keyword evidence="3" id="KW-0328">Glycosyltransferase</keyword>
<evidence type="ECO:0000259" key="5">
    <source>
        <dbReference type="Pfam" id="PF00535"/>
    </source>
</evidence>
<evidence type="ECO:0000256" key="1">
    <source>
        <dbReference type="ARBA" id="ARBA00004776"/>
    </source>
</evidence>
<comment type="similarity">
    <text evidence="2">Belongs to the glycosyltransferase 2 family.</text>
</comment>
<evidence type="ECO:0000313" key="7">
    <source>
        <dbReference type="Proteomes" id="UP001305606"/>
    </source>
</evidence>
<dbReference type="PANTHER" id="PTHR43179:SF12">
    <property type="entry name" value="GALACTOFURANOSYLTRANSFERASE GLFT2"/>
    <property type="match status" value="1"/>
</dbReference>
<organism evidence="6 7">
    <name type="scientific">Streptomyces luomodiensis</name>
    <dbReference type="NCBI Taxonomy" id="3026192"/>
    <lineage>
        <taxon>Bacteria</taxon>
        <taxon>Bacillati</taxon>
        <taxon>Actinomycetota</taxon>
        <taxon>Actinomycetes</taxon>
        <taxon>Kitasatosporales</taxon>
        <taxon>Streptomycetaceae</taxon>
        <taxon>Streptomyces</taxon>
    </lineage>
</organism>
<dbReference type="Proteomes" id="UP001305606">
    <property type="component" value="Chromosome"/>
</dbReference>
<keyword evidence="7" id="KW-1185">Reference proteome</keyword>
<dbReference type="InterPro" id="IPR029044">
    <property type="entry name" value="Nucleotide-diphossugar_trans"/>
</dbReference>
<protein>
    <submittedName>
        <fullName evidence="6">Glycosyltransferase family 2 protein</fullName>
    </submittedName>
</protein>
<evidence type="ECO:0000256" key="3">
    <source>
        <dbReference type="ARBA" id="ARBA00022676"/>
    </source>
</evidence>
<evidence type="ECO:0000256" key="2">
    <source>
        <dbReference type="ARBA" id="ARBA00006739"/>
    </source>
</evidence>
<gene>
    <name evidence="6" type="ORF">PS467_34305</name>
</gene>
<dbReference type="PANTHER" id="PTHR43179">
    <property type="entry name" value="RHAMNOSYLTRANSFERASE WBBL"/>
    <property type="match status" value="1"/>
</dbReference>
<dbReference type="RefSeq" id="WP_311038466.1">
    <property type="nucleotide sequence ID" value="NZ_CP117522.1"/>
</dbReference>
<feature type="domain" description="Glycosyltransferase 2-like" evidence="5">
    <location>
        <begin position="6"/>
        <end position="110"/>
    </location>
</feature>
<sequence>MTVAALVVSHNRCDLLRKCLSALLAQTRPLDEILVVDNDSSDGSVDMVRREFPSVTVVRSPTNIGGAGGFSLGVDTLLGHGHSFAWLMDDDAEPREDALEPLLSAMHATGDKPGFVASTVLAPDGTKIPSHIPLRIPVAENHGLPTPPDTYPAAHSTFVGVLINLETAGSTYLPIADFFIWWDDSEYTSRLQTLAGGLASTTSIVVHPDKPEWKDLGPRLRFDVRNRIWILKHRRLASARGRERAAEAFWTGIWSQAKNARRKDRFVRYLVQGLWEGVFTRPRPVLPARRTANDSPWTESGSRP</sequence>
<dbReference type="Gene3D" id="3.90.550.10">
    <property type="entry name" value="Spore Coat Polysaccharide Biosynthesis Protein SpsA, Chain A"/>
    <property type="match status" value="1"/>
</dbReference>
<comment type="pathway">
    <text evidence="1">Cell wall biogenesis; cell wall polysaccharide biosynthesis.</text>
</comment>
<name>A0ABY9V7Q9_9ACTN</name>
<dbReference type="CDD" id="cd04185">
    <property type="entry name" value="GT_2_like_b"/>
    <property type="match status" value="1"/>
</dbReference>
<dbReference type="InterPro" id="IPR001173">
    <property type="entry name" value="Glyco_trans_2-like"/>
</dbReference>
<proteinExistence type="inferred from homology"/>
<evidence type="ECO:0000313" key="6">
    <source>
        <dbReference type="EMBL" id="WNF00036.1"/>
    </source>
</evidence>
<dbReference type="Pfam" id="PF00535">
    <property type="entry name" value="Glycos_transf_2"/>
    <property type="match status" value="1"/>
</dbReference>
<reference evidence="6 7" key="1">
    <citation type="submission" date="2023-02" db="EMBL/GenBank/DDBJ databases">
        <title>Streptomyces sp. SCA4-21 with antifungal activity against Fusarium oxysporum f. sp. cubense, Streptomyces sp. SCA2-17 with antifungal activity against Fusarium oxysporum f. sp. cubense.</title>
        <authorList>
            <person name="Qi D."/>
        </authorList>
    </citation>
    <scope>NUCLEOTIDE SEQUENCE [LARGE SCALE GENOMIC DNA]</scope>
    <source>
        <strain evidence="6 7">SCA4-21</strain>
    </source>
</reference>
<accession>A0ABY9V7Q9</accession>
<dbReference type="EMBL" id="CP117522">
    <property type="protein sequence ID" value="WNF00036.1"/>
    <property type="molecule type" value="Genomic_DNA"/>
</dbReference>
<dbReference type="SUPFAM" id="SSF53448">
    <property type="entry name" value="Nucleotide-diphospho-sugar transferases"/>
    <property type="match status" value="1"/>
</dbReference>